<evidence type="ECO:0000313" key="2">
    <source>
        <dbReference type="Proteomes" id="UP000631114"/>
    </source>
</evidence>
<dbReference type="OrthoDB" id="1731549at2759"/>
<proteinExistence type="predicted"/>
<gene>
    <name evidence="1" type="ORF">IFM89_021061</name>
</gene>
<sequence length="207" mass="22970">MGAHRIFSVVLVPSSVCPTPFSVTSDSNKAYDLRRTLSRTVSVFSSSAALFEKLRKDKFSVRENACQENTDNMSVDGEVKSNNEGILTRLQSSYSQVHSVNGSPNLSTSGTFSGSKLHKELDPISLRLSSCQVTLLLSSIWAQSISPENTPRDYEAIAHTYSLLLLFSRIKNSNHEVLTRSFQLAFSLRSLALREGGRLLFYLCLLQ</sequence>
<accession>A0A835LFZ7</accession>
<name>A0A835LFZ7_9MAGN</name>
<dbReference type="PANTHER" id="PTHR46087">
    <property type="entry name" value="PUTATIVE, EXPRESSED-RELATED"/>
    <property type="match status" value="1"/>
</dbReference>
<dbReference type="AlphaFoldDB" id="A0A835LFZ7"/>
<evidence type="ECO:0000313" key="1">
    <source>
        <dbReference type="EMBL" id="KAF9593305.1"/>
    </source>
</evidence>
<dbReference type="EMBL" id="JADFTS010000008">
    <property type="protein sequence ID" value="KAF9593305.1"/>
    <property type="molecule type" value="Genomic_DNA"/>
</dbReference>
<dbReference type="Proteomes" id="UP000631114">
    <property type="component" value="Unassembled WGS sequence"/>
</dbReference>
<reference evidence="1 2" key="1">
    <citation type="submission" date="2020-10" db="EMBL/GenBank/DDBJ databases">
        <title>The Coptis chinensis genome and diversification of protoberbering-type alkaloids.</title>
        <authorList>
            <person name="Wang B."/>
            <person name="Shu S."/>
            <person name="Song C."/>
            <person name="Liu Y."/>
        </authorList>
    </citation>
    <scope>NUCLEOTIDE SEQUENCE [LARGE SCALE GENOMIC DNA]</scope>
    <source>
        <strain evidence="1">HL-2020</strain>
        <tissue evidence="1">Leaf</tissue>
    </source>
</reference>
<protein>
    <submittedName>
        <fullName evidence="1">Uncharacterized protein</fullName>
    </submittedName>
</protein>
<dbReference type="PANTHER" id="PTHR46087:SF9">
    <property type="entry name" value="ARM REPEAT SUPERFAMILY PROTEIN"/>
    <property type="match status" value="1"/>
</dbReference>
<comment type="caution">
    <text evidence="1">The sequence shown here is derived from an EMBL/GenBank/DDBJ whole genome shotgun (WGS) entry which is preliminary data.</text>
</comment>
<keyword evidence="2" id="KW-1185">Reference proteome</keyword>
<organism evidence="1 2">
    <name type="scientific">Coptis chinensis</name>
    <dbReference type="NCBI Taxonomy" id="261450"/>
    <lineage>
        <taxon>Eukaryota</taxon>
        <taxon>Viridiplantae</taxon>
        <taxon>Streptophyta</taxon>
        <taxon>Embryophyta</taxon>
        <taxon>Tracheophyta</taxon>
        <taxon>Spermatophyta</taxon>
        <taxon>Magnoliopsida</taxon>
        <taxon>Ranunculales</taxon>
        <taxon>Ranunculaceae</taxon>
        <taxon>Coptidoideae</taxon>
        <taxon>Coptis</taxon>
    </lineage>
</organism>
<dbReference type="InterPro" id="IPR055296">
    <property type="entry name" value="SRL2-like"/>
</dbReference>